<feature type="transmembrane region" description="Helical" evidence="7">
    <location>
        <begin position="121"/>
        <end position="142"/>
    </location>
</feature>
<keyword evidence="3 7" id="KW-0812">Transmembrane</keyword>
<evidence type="ECO:0000256" key="2">
    <source>
        <dbReference type="ARBA" id="ARBA00022448"/>
    </source>
</evidence>
<evidence type="ECO:0000256" key="3">
    <source>
        <dbReference type="ARBA" id="ARBA00022692"/>
    </source>
</evidence>
<dbReference type="PANTHER" id="PTHR23502">
    <property type="entry name" value="MAJOR FACILITATOR SUPERFAMILY"/>
    <property type="match status" value="1"/>
</dbReference>
<name>A0AAE8N2B3_9PEZI</name>
<accession>A0AAE8N2B3</accession>
<keyword evidence="10" id="KW-1185">Reference proteome</keyword>
<evidence type="ECO:0000256" key="4">
    <source>
        <dbReference type="ARBA" id="ARBA00022989"/>
    </source>
</evidence>
<comment type="subcellular location">
    <subcellularLocation>
        <location evidence="1">Membrane</location>
        <topology evidence="1">Multi-pass membrane protein</topology>
    </subcellularLocation>
</comment>
<dbReference type="GO" id="GO:0042908">
    <property type="term" value="P:xenobiotic transport"/>
    <property type="evidence" value="ECO:0007669"/>
    <property type="project" value="UniProtKB-ARBA"/>
</dbReference>
<evidence type="ECO:0000256" key="5">
    <source>
        <dbReference type="ARBA" id="ARBA00023136"/>
    </source>
</evidence>
<evidence type="ECO:0000256" key="6">
    <source>
        <dbReference type="SAM" id="MobiDB-lite"/>
    </source>
</evidence>
<protein>
    <recommendedName>
        <fullName evidence="8">Major facilitator superfamily (MFS) profile domain-containing protein</fullName>
    </recommendedName>
</protein>
<keyword evidence="2" id="KW-0813">Transport</keyword>
<dbReference type="InterPro" id="IPR005829">
    <property type="entry name" value="Sugar_transporter_CS"/>
</dbReference>
<evidence type="ECO:0000256" key="7">
    <source>
        <dbReference type="SAM" id="Phobius"/>
    </source>
</evidence>
<evidence type="ECO:0000313" key="10">
    <source>
        <dbReference type="Proteomes" id="UP001187682"/>
    </source>
</evidence>
<keyword evidence="5 7" id="KW-0472">Membrane</keyword>
<organism evidence="9 10">
    <name type="scientific">Cephalotrichum gorgonifer</name>
    <dbReference type="NCBI Taxonomy" id="2041049"/>
    <lineage>
        <taxon>Eukaryota</taxon>
        <taxon>Fungi</taxon>
        <taxon>Dikarya</taxon>
        <taxon>Ascomycota</taxon>
        <taxon>Pezizomycotina</taxon>
        <taxon>Sordariomycetes</taxon>
        <taxon>Hypocreomycetidae</taxon>
        <taxon>Microascales</taxon>
        <taxon>Microascaceae</taxon>
        <taxon>Cephalotrichum</taxon>
    </lineage>
</organism>
<dbReference type="InterPro" id="IPR036259">
    <property type="entry name" value="MFS_trans_sf"/>
</dbReference>
<dbReference type="InterPro" id="IPR011701">
    <property type="entry name" value="MFS"/>
</dbReference>
<dbReference type="GO" id="GO:0005886">
    <property type="term" value="C:plasma membrane"/>
    <property type="evidence" value="ECO:0007669"/>
    <property type="project" value="TreeGrafter"/>
</dbReference>
<dbReference type="EMBL" id="ONZQ02000011">
    <property type="protein sequence ID" value="SPO04702.1"/>
    <property type="molecule type" value="Genomic_DNA"/>
</dbReference>
<dbReference type="PROSITE" id="PS00216">
    <property type="entry name" value="SUGAR_TRANSPORT_1"/>
    <property type="match status" value="1"/>
</dbReference>
<dbReference type="Gene3D" id="1.20.1720.10">
    <property type="entry name" value="Multidrug resistance protein D"/>
    <property type="match status" value="1"/>
</dbReference>
<feature type="domain" description="Major facilitator superfamily (MFS) profile" evidence="8">
    <location>
        <begin position="55"/>
        <end position="158"/>
    </location>
</feature>
<dbReference type="Pfam" id="PF07690">
    <property type="entry name" value="MFS_1"/>
    <property type="match status" value="1"/>
</dbReference>
<feature type="region of interest" description="Disordered" evidence="6">
    <location>
        <begin position="1"/>
        <end position="25"/>
    </location>
</feature>
<evidence type="ECO:0000259" key="8">
    <source>
        <dbReference type="PROSITE" id="PS50850"/>
    </source>
</evidence>
<dbReference type="GO" id="GO:0022857">
    <property type="term" value="F:transmembrane transporter activity"/>
    <property type="evidence" value="ECO:0007669"/>
    <property type="project" value="InterPro"/>
</dbReference>
<evidence type="ECO:0000256" key="1">
    <source>
        <dbReference type="ARBA" id="ARBA00004141"/>
    </source>
</evidence>
<dbReference type="Proteomes" id="UP001187682">
    <property type="component" value="Unassembled WGS sequence"/>
</dbReference>
<gene>
    <name evidence="9" type="ORF">DNG_07387</name>
</gene>
<dbReference type="InterPro" id="IPR020846">
    <property type="entry name" value="MFS_dom"/>
</dbReference>
<dbReference type="PANTHER" id="PTHR23502:SF51">
    <property type="entry name" value="QUINIDINE RESISTANCE PROTEIN 1-RELATED"/>
    <property type="match status" value="1"/>
</dbReference>
<dbReference type="GO" id="GO:0140115">
    <property type="term" value="P:export across plasma membrane"/>
    <property type="evidence" value="ECO:0007669"/>
    <property type="project" value="UniProtKB-ARBA"/>
</dbReference>
<dbReference type="PROSITE" id="PS50850">
    <property type="entry name" value="MFS"/>
    <property type="match status" value="1"/>
</dbReference>
<feature type="transmembrane region" description="Helical" evidence="7">
    <location>
        <begin position="54"/>
        <end position="79"/>
    </location>
</feature>
<feature type="transmembrane region" description="Helical" evidence="7">
    <location>
        <begin position="91"/>
        <end position="109"/>
    </location>
</feature>
<dbReference type="SUPFAM" id="SSF103473">
    <property type="entry name" value="MFS general substrate transporter"/>
    <property type="match status" value="1"/>
</dbReference>
<comment type="caution">
    <text evidence="9">The sequence shown here is derived from an EMBL/GenBank/DDBJ whole genome shotgun (WGS) entry which is preliminary data.</text>
</comment>
<proteinExistence type="predicted"/>
<evidence type="ECO:0000313" key="9">
    <source>
        <dbReference type="EMBL" id="SPO04702.1"/>
    </source>
</evidence>
<reference evidence="9" key="1">
    <citation type="submission" date="2018-03" db="EMBL/GenBank/DDBJ databases">
        <authorList>
            <person name="Guldener U."/>
        </authorList>
    </citation>
    <scope>NUCLEOTIDE SEQUENCE</scope>
</reference>
<dbReference type="AlphaFoldDB" id="A0AAE8N2B3"/>
<keyword evidence="4 7" id="KW-1133">Transmembrane helix</keyword>
<sequence length="158" mass="16652">MNSSHGMPEENVDQPHEVSSSARDSGGAVLGDKVANLHPKPGPYSVFTNSQRGCIIAIVAFAGWFSTASSFIYFPAIPFIASDLGTTVEKINLTVTSYLIASGIVPSITGRAADIFGRRPVLILSLSVYAAVNIALAVQRHFAALFVLRMVQSAAISG</sequence>